<sequence length="198" mass="21818">MILNHIWGLYAHPREEWKTIDERHESMTFALSHILIVALIPCAAAYYASAHLGWSIGAREETFLTQSSATILAVAMYIGILGAAFALGYLIHWMAKTFGAQPTFTQSMELAAYTATPVIMSGVSALYPELWFVTCVFLAGVAYSVYLLYSGVPILMHIPEERGFIYASSVVTAGLIMMVVLMVTCAILWTNGFGPQYM</sequence>
<dbReference type="OrthoDB" id="9808452at2"/>
<feature type="transmembrane region" description="Helical" evidence="5">
    <location>
        <begin position="130"/>
        <end position="152"/>
    </location>
</feature>
<dbReference type="STRING" id="1517416.IDAT_09590"/>
<feature type="domain" description="Yip1" evidence="6">
    <location>
        <begin position="7"/>
        <end position="181"/>
    </location>
</feature>
<dbReference type="EMBL" id="JPIN01000009">
    <property type="protein sequence ID" value="KFZ28255.1"/>
    <property type="molecule type" value="Genomic_DNA"/>
</dbReference>
<evidence type="ECO:0000256" key="5">
    <source>
        <dbReference type="SAM" id="Phobius"/>
    </source>
</evidence>
<keyword evidence="4 5" id="KW-0472">Membrane</keyword>
<keyword evidence="3 5" id="KW-1133">Transmembrane helix</keyword>
<evidence type="ECO:0000256" key="4">
    <source>
        <dbReference type="ARBA" id="ARBA00023136"/>
    </source>
</evidence>
<feature type="transmembrane region" description="Helical" evidence="5">
    <location>
        <begin position="164"/>
        <end position="189"/>
    </location>
</feature>
<proteinExistence type="predicted"/>
<evidence type="ECO:0000313" key="8">
    <source>
        <dbReference type="Proteomes" id="UP000053718"/>
    </source>
</evidence>
<organism evidence="7 8">
    <name type="scientific">Pseudidiomarina atlantica</name>
    <dbReference type="NCBI Taxonomy" id="1517416"/>
    <lineage>
        <taxon>Bacteria</taxon>
        <taxon>Pseudomonadati</taxon>
        <taxon>Pseudomonadota</taxon>
        <taxon>Gammaproteobacteria</taxon>
        <taxon>Alteromonadales</taxon>
        <taxon>Idiomarinaceae</taxon>
        <taxon>Pseudidiomarina</taxon>
    </lineage>
</organism>
<dbReference type="GO" id="GO:0016020">
    <property type="term" value="C:membrane"/>
    <property type="evidence" value="ECO:0007669"/>
    <property type="project" value="UniProtKB-SubCell"/>
</dbReference>
<evidence type="ECO:0000259" key="6">
    <source>
        <dbReference type="Pfam" id="PF04893"/>
    </source>
</evidence>
<protein>
    <submittedName>
        <fullName evidence="7">Membrane protein</fullName>
    </submittedName>
</protein>
<comment type="subcellular location">
    <subcellularLocation>
        <location evidence="1">Membrane</location>
        <topology evidence="1">Multi-pass membrane protein</topology>
    </subcellularLocation>
</comment>
<accession>A0A094IKM7</accession>
<dbReference type="AlphaFoldDB" id="A0A094IKM7"/>
<evidence type="ECO:0000256" key="3">
    <source>
        <dbReference type="ARBA" id="ARBA00022989"/>
    </source>
</evidence>
<evidence type="ECO:0000313" key="7">
    <source>
        <dbReference type="EMBL" id="KFZ28255.1"/>
    </source>
</evidence>
<dbReference type="eggNOG" id="ENOG502Z7KS">
    <property type="taxonomic scope" value="Bacteria"/>
</dbReference>
<comment type="caution">
    <text evidence="7">The sequence shown here is derived from an EMBL/GenBank/DDBJ whole genome shotgun (WGS) entry which is preliminary data.</text>
</comment>
<dbReference type="Proteomes" id="UP000053718">
    <property type="component" value="Unassembled WGS sequence"/>
</dbReference>
<keyword evidence="2 5" id="KW-0812">Transmembrane</keyword>
<reference evidence="7 8" key="1">
    <citation type="submission" date="2014-06" db="EMBL/GenBank/DDBJ databases">
        <title>Draft genome sequence of Idiomarina sp. MCCC 1A10513.</title>
        <authorList>
            <person name="Du J."/>
            <person name="Lai Q."/>
            <person name="Shao Z."/>
        </authorList>
    </citation>
    <scope>NUCLEOTIDE SEQUENCE [LARGE SCALE GENOMIC DNA]</scope>
    <source>
        <strain evidence="7 8">MCCC 1A10513</strain>
    </source>
</reference>
<dbReference type="Pfam" id="PF04893">
    <property type="entry name" value="Yip1"/>
    <property type="match status" value="1"/>
</dbReference>
<feature type="transmembrane region" description="Helical" evidence="5">
    <location>
        <begin position="27"/>
        <end position="48"/>
    </location>
</feature>
<feature type="transmembrane region" description="Helical" evidence="5">
    <location>
        <begin position="69"/>
        <end position="91"/>
    </location>
</feature>
<evidence type="ECO:0000256" key="1">
    <source>
        <dbReference type="ARBA" id="ARBA00004141"/>
    </source>
</evidence>
<dbReference type="InterPro" id="IPR006977">
    <property type="entry name" value="Yip1_dom"/>
</dbReference>
<evidence type="ECO:0000256" key="2">
    <source>
        <dbReference type="ARBA" id="ARBA00022692"/>
    </source>
</evidence>
<name>A0A094IKM7_9GAMM</name>
<dbReference type="RefSeq" id="WP_034733187.1">
    <property type="nucleotide sequence ID" value="NZ_JPIN01000009.1"/>
</dbReference>
<keyword evidence="8" id="KW-1185">Reference proteome</keyword>
<gene>
    <name evidence="7" type="ORF">IDAT_09590</name>
</gene>